<dbReference type="InterPro" id="IPR029058">
    <property type="entry name" value="AB_hydrolase_fold"/>
</dbReference>
<dbReference type="Proteomes" id="UP000249723">
    <property type="component" value="Unassembled WGS sequence"/>
</dbReference>
<gene>
    <name evidence="7" type="ORF">BZ3500_MVSOF-1268-A1-R1_CHR1-3G02466</name>
</gene>
<feature type="region of interest" description="Disordered" evidence="6">
    <location>
        <begin position="117"/>
        <end position="148"/>
    </location>
</feature>
<dbReference type="Gene3D" id="3.40.50.1820">
    <property type="entry name" value="alpha/beta hydrolase"/>
    <property type="match status" value="1"/>
</dbReference>
<dbReference type="EMBL" id="FMWP01000014">
    <property type="protein sequence ID" value="SCZ91003.1"/>
    <property type="molecule type" value="Genomic_DNA"/>
</dbReference>
<evidence type="ECO:0000256" key="2">
    <source>
        <dbReference type="ARBA" id="ARBA00022963"/>
    </source>
</evidence>
<evidence type="ECO:0000256" key="4">
    <source>
        <dbReference type="PIRNR" id="PIRNR018169"/>
    </source>
</evidence>
<protein>
    <recommendedName>
        <fullName evidence="4">Putative phospholipase</fullName>
        <ecNumber evidence="4">3.1.1.47</ecNumber>
    </recommendedName>
</protein>
<feature type="active site" description="Nucleophile" evidence="5">
    <location>
        <position position="295"/>
    </location>
</feature>
<dbReference type="SUPFAM" id="SSF53474">
    <property type="entry name" value="alpha/beta-Hydrolases"/>
    <property type="match status" value="1"/>
</dbReference>
<dbReference type="AlphaFoldDB" id="A0A2X0KQT4"/>
<accession>A0A2X0KQT4</accession>
<feature type="compositionally biased region" description="Low complexity" evidence="6">
    <location>
        <begin position="133"/>
        <end position="148"/>
    </location>
</feature>
<organism evidence="7 8">
    <name type="scientific">Microbotryum saponariae</name>
    <dbReference type="NCBI Taxonomy" id="289078"/>
    <lineage>
        <taxon>Eukaryota</taxon>
        <taxon>Fungi</taxon>
        <taxon>Dikarya</taxon>
        <taxon>Basidiomycota</taxon>
        <taxon>Pucciniomycotina</taxon>
        <taxon>Microbotryomycetes</taxon>
        <taxon>Microbotryales</taxon>
        <taxon>Microbotryaceae</taxon>
        <taxon>Microbotryum</taxon>
    </lineage>
</organism>
<evidence type="ECO:0000256" key="3">
    <source>
        <dbReference type="ARBA" id="ARBA00023098"/>
    </source>
</evidence>
<dbReference type="Pfam" id="PF03403">
    <property type="entry name" value="PAF-AH_p_II"/>
    <property type="match status" value="2"/>
</dbReference>
<evidence type="ECO:0000313" key="7">
    <source>
        <dbReference type="EMBL" id="SCZ91003.1"/>
    </source>
</evidence>
<feature type="active site" description="Charge relay system" evidence="5">
    <location>
        <position position="408"/>
    </location>
</feature>
<dbReference type="PANTHER" id="PTHR10272">
    <property type="entry name" value="PLATELET-ACTIVATING FACTOR ACETYLHYDROLASE"/>
    <property type="match status" value="1"/>
</dbReference>
<proteinExistence type="inferred from homology"/>
<dbReference type="STRING" id="289078.A0A2X0KQT4"/>
<dbReference type="GO" id="GO:0016042">
    <property type="term" value="P:lipid catabolic process"/>
    <property type="evidence" value="ECO:0007669"/>
    <property type="project" value="UniProtKB-KW"/>
</dbReference>
<sequence>MGLISSPLPAYTGAYHVGTLDVEVPVPEPRSFGTALLRTTNEPALQLDTILCTLFYPVDPQNSEGKGRMPWVQRPIFTTAQGYAHSLQQKTWLLRLAMVVFARNKYLPAEIDAPLLPGTPSAAGAQHSTPERSSSSTSPKTANPNSSSSSAFPLLIFSHGLSGTRTTYSQYCGELASRGYVVAAIEHRDGSGPSSIINLEEGKQKVVGYYQTDDLIFPPPNPTLSQLAYRREQLVMRLSEIEELIKILSRLNDGEGASLAQQNRRAPSTDPSYGKQLSEWKGRLDFGKMSMVGHSFGATTTLEVLWAGRKRFDFARGAPLDPWLVPIEAAETLSRTGQAKAMTTTDSTSKGLFEEEQLKLSANEIDVPLLNISSEAFTMWQDQYELVRAIVENVQAPSWLMTLVGTIHPSLSDFPLLFPRVAKFIGARIDAKEGMSKFVEVSEEFFSGLGKSGKWLGREVIPGDEAGLREGEGYFQNGGKPMEPVGDLRMHVVPRDDEHNKKRNNPEL</sequence>
<evidence type="ECO:0000256" key="5">
    <source>
        <dbReference type="PIRSR" id="PIRSR018169-1"/>
    </source>
</evidence>
<dbReference type="InterPro" id="IPR016715">
    <property type="entry name" value="PAF_acetylhydro_eukaryote"/>
</dbReference>
<feature type="compositionally biased region" description="Polar residues" evidence="6">
    <location>
        <begin position="259"/>
        <end position="271"/>
    </location>
</feature>
<dbReference type="GO" id="GO:0003847">
    <property type="term" value="F:1-alkyl-2-acetylglycerophosphocholine esterase activity"/>
    <property type="evidence" value="ECO:0007669"/>
    <property type="project" value="UniProtKB-UniRule"/>
</dbReference>
<keyword evidence="8" id="KW-1185">Reference proteome</keyword>
<dbReference type="EC" id="3.1.1.47" evidence="4"/>
<name>A0A2X0KQT4_9BASI</name>
<dbReference type="OrthoDB" id="2363873at2759"/>
<feature type="region of interest" description="Disordered" evidence="6">
    <location>
        <begin position="256"/>
        <end position="275"/>
    </location>
</feature>
<dbReference type="PANTHER" id="PTHR10272:SF11">
    <property type="entry name" value="PHOSPHOLIPASE-RELATED"/>
    <property type="match status" value="1"/>
</dbReference>
<dbReference type="PIRSF" id="PIRSF018169">
    <property type="entry name" value="PAF_acetylhydrolase"/>
    <property type="match status" value="1"/>
</dbReference>
<evidence type="ECO:0000256" key="1">
    <source>
        <dbReference type="ARBA" id="ARBA00022801"/>
    </source>
</evidence>
<keyword evidence="2 4" id="KW-0442">Lipid degradation</keyword>
<evidence type="ECO:0000313" key="8">
    <source>
        <dbReference type="Proteomes" id="UP000249723"/>
    </source>
</evidence>
<evidence type="ECO:0000256" key="6">
    <source>
        <dbReference type="SAM" id="MobiDB-lite"/>
    </source>
</evidence>
<feature type="active site" description="Charge relay system" evidence="5">
    <location>
        <position position="321"/>
    </location>
</feature>
<reference evidence="8" key="1">
    <citation type="submission" date="2016-10" db="EMBL/GenBank/DDBJ databases">
        <authorList>
            <person name="Jeantristanb JTB J.-T."/>
            <person name="Ricardo R."/>
        </authorList>
    </citation>
    <scope>NUCLEOTIDE SEQUENCE [LARGE SCALE GENOMIC DNA]</scope>
</reference>
<comment type="similarity">
    <text evidence="4">Belongs to the serine esterase family.</text>
</comment>
<keyword evidence="3 4" id="KW-0443">Lipid metabolism</keyword>
<keyword evidence="1 4" id="KW-0378">Hydrolase</keyword>
<comment type="catalytic activity">
    <reaction evidence="4">
        <text>a 1-O-alkyl-2-acetyl-sn-glycero-3-phosphocholine + H2O = a 1-O-alkyl-sn-glycero-3-phosphocholine + acetate + H(+)</text>
        <dbReference type="Rhea" id="RHEA:17777"/>
        <dbReference type="ChEBI" id="CHEBI:15377"/>
        <dbReference type="ChEBI" id="CHEBI:15378"/>
        <dbReference type="ChEBI" id="CHEBI:30089"/>
        <dbReference type="ChEBI" id="CHEBI:30909"/>
        <dbReference type="ChEBI" id="CHEBI:36707"/>
        <dbReference type="EC" id="3.1.1.47"/>
    </reaction>
</comment>